<name>A0A4Y2C4I7_ARAVE</name>
<evidence type="ECO:0000313" key="1">
    <source>
        <dbReference type="EMBL" id="GBL98526.1"/>
    </source>
</evidence>
<dbReference type="EMBL" id="BGPR01000140">
    <property type="protein sequence ID" value="GBL98526.1"/>
    <property type="molecule type" value="Genomic_DNA"/>
</dbReference>
<comment type="caution">
    <text evidence="1">The sequence shown here is derived from an EMBL/GenBank/DDBJ whole genome shotgun (WGS) entry which is preliminary data.</text>
</comment>
<sequence>MPERERDDPLKEKERKTKEKKSTVFWFLTGAPVVCSNFECSIQDRFSVGLYVPLSQVPQTKPELLHIDFRITFRESTGGSRIRADEGRELIPKNFSGLSFMFFRLRCTLRGMLSHQDQFVQISQRVSIVSVIDRRRRVAEKDT</sequence>
<evidence type="ECO:0000313" key="2">
    <source>
        <dbReference type="Proteomes" id="UP000499080"/>
    </source>
</evidence>
<accession>A0A4Y2C4I7</accession>
<gene>
    <name evidence="1" type="ORF">AVEN_111642_1</name>
</gene>
<keyword evidence="2" id="KW-1185">Reference proteome</keyword>
<organism evidence="1 2">
    <name type="scientific">Araneus ventricosus</name>
    <name type="common">Orbweaver spider</name>
    <name type="synonym">Epeira ventricosa</name>
    <dbReference type="NCBI Taxonomy" id="182803"/>
    <lineage>
        <taxon>Eukaryota</taxon>
        <taxon>Metazoa</taxon>
        <taxon>Ecdysozoa</taxon>
        <taxon>Arthropoda</taxon>
        <taxon>Chelicerata</taxon>
        <taxon>Arachnida</taxon>
        <taxon>Araneae</taxon>
        <taxon>Araneomorphae</taxon>
        <taxon>Entelegynae</taxon>
        <taxon>Araneoidea</taxon>
        <taxon>Araneidae</taxon>
        <taxon>Araneus</taxon>
    </lineage>
</organism>
<protein>
    <submittedName>
        <fullName evidence="1">Uncharacterized protein</fullName>
    </submittedName>
</protein>
<dbReference type="AlphaFoldDB" id="A0A4Y2C4I7"/>
<reference evidence="1 2" key="1">
    <citation type="journal article" date="2019" name="Sci. Rep.">
        <title>Orb-weaving spider Araneus ventricosus genome elucidates the spidroin gene catalogue.</title>
        <authorList>
            <person name="Kono N."/>
            <person name="Nakamura H."/>
            <person name="Ohtoshi R."/>
            <person name="Moran D.A.P."/>
            <person name="Shinohara A."/>
            <person name="Yoshida Y."/>
            <person name="Fujiwara M."/>
            <person name="Mori M."/>
            <person name="Tomita M."/>
            <person name="Arakawa K."/>
        </authorList>
    </citation>
    <scope>NUCLEOTIDE SEQUENCE [LARGE SCALE GENOMIC DNA]</scope>
</reference>
<proteinExistence type="predicted"/>
<dbReference type="Proteomes" id="UP000499080">
    <property type="component" value="Unassembled WGS sequence"/>
</dbReference>